<dbReference type="Gene3D" id="2.60.40.10">
    <property type="entry name" value="Immunoglobulins"/>
    <property type="match status" value="1"/>
</dbReference>
<proteinExistence type="predicted"/>
<reference evidence="12" key="3">
    <citation type="journal article" date="2014" name="Nature">
        <title>Elephant shark genome provides unique insights into gnathostome evolution.</title>
        <authorList>
            <consortium name="International Elephant Shark Genome Sequencing Consortium"/>
            <person name="Venkatesh B."/>
            <person name="Lee A.P."/>
            <person name="Ravi V."/>
            <person name="Maurya A.K."/>
            <person name="Lian M.M."/>
            <person name="Swann J.B."/>
            <person name="Ohta Y."/>
            <person name="Flajnik M.F."/>
            <person name="Sutoh Y."/>
            <person name="Kasahara M."/>
            <person name="Hoon S."/>
            <person name="Gangu V."/>
            <person name="Roy S.W."/>
            <person name="Irimia M."/>
            <person name="Korzh V."/>
            <person name="Kondrychyn I."/>
            <person name="Lim Z.W."/>
            <person name="Tay B.H."/>
            <person name="Tohari S."/>
            <person name="Kong K.W."/>
            <person name="Ho S."/>
            <person name="Lorente-Galdos B."/>
            <person name="Quilez J."/>
            <person name="Marques-Bonet T."/>
            <person name="Raney B.J."/>
            <person name="Ingham P.W."/>
            <person name="Tay A."/>
            <person name="Hillier L.W."/>
            <person name="Minx P."/>
            <person name="Boehm T."/>
            <person name="Wilson R.K."/>
            <person name="Brenner S."/>
            <person name="Warren W.C."/>
        </authorList>
    </citation>
    <scope>NUCLEOTIDE SEQUENCE [LARGE SCALE GENOMIC DNA]</scope>
</reference>
<keyword evidence="4" id="KW-1064">Adaptive immunity</keyword>
<dbReference type="GO" id="GO:0019814">
    <property type="term" value="C:immunoglobulin complex"/>
    <property type="evidence" value="ECO:0007669"/>
    <property type="project" value="UniProtKB-KW"/>
</dbReference>
<dbReference type="FunFam" id="2.60.40.10:FF:000283">
    <property type="entry name" value="Immunoglobulin kappa constant"/>
    <property type="match status" value="1"/>
</dbReference>
<dbReference type="InterPro" id="IPR013783">
    <property type="entry name" value="Ig-like_fold"/>
</dbReference>
<keyword evidence="3" id="KW-0391">Immunity</keyword>
<keyword evidence="5" id="KW-1015">Disulfide bond</keyword>
<keyword evidence="9" id="KW-0732">Signal</keyword>
<keyword evidence="7" id="KW-1280">Immunoglobulin</keyword>
<evidence type="ECO:0000259" key="10">
    <source>
        <dbReference type="PROSITE" id="PS50835"/>
    </source>
</evidence>
<evidence type="ECO:0000256" key="7">
    <source>
        <dbReference type="ARBA" id="ARBA00043265"/>
    </source>
</evidence>
<evidence type="ECO:0000256" key="9">
    <source>
        <dbReference type="SAM" id="SignalP"/>
    </source>
</evidence>
<feature type="chain" id="PRO_5021191570" description="Ig-like domain-containing protein" evidence="9">
    <location>
        <begin position="20"/>
        <end position="218"/>
    </location>
</feature>
<keyword evidence="8" id="KW-0472">Membrane</keyword>
<dbReference type="PANTHER" id="PTHR23411">
    <property type="entry name" value="TAPASIN"/>
    <property type="match status" value="1"/>
</dbReference>
<dbReference type="InterPro" id="IPR050380">
    <property type="entry name" value="Immune_Resp_Modulators"/>
</dbReference>
<name>A0A4W3HDD0_CALMI</name>
<keyword evidence="6" id="KW-0325">Glycoprotein</keyword>
<sequence>GSVCLSLCPCLCLPLPSLSLSLTVSQPGDIRQTLLAVYNPAFFGSGSKLAVIGPKDEIQPPKVFLYDASHDELRTENWGTLVCLVSEFYPDTVEIEWKIDGALVKNEDSRPIHTDLKSLKSKSSSTYSVTSRLRLSVNDWADAKLITCRVTHFGEGTTITNHEANVEPTGELCAFITKDDIQERMVTGKLTYLILLCKSILFGVFISFVVWKIKVGTK</sequence>
<evidence type="ECO:0000256" key="5">
    <source>
        <dbReference type="ARBA" id="ARBA00023157"/>
    </source>
</evidence>
<dbReference type="SMART" id="SM00407">
    <property type="entry name" value="IGc1"/>
    <property type="match status" value="1"/>
</dbReference>
<dbReference type="SUPFAM" id="SSF48726">
    <property type="entry name" value="Immunoglobulin"/>
    <property type="match status" value="1"/>
</dbReference>
<evidence type="ECO:0000313" key="12">
    <source>
        <dbReference type="Proteomes" id="UP000314986"/>
    </source>
</evidence>
<keyword evidence="8" id="KW-0812">Transmembrane</keyword>
<dbReference type="Pfam" id="PF07654">
    <property type="entry name" value="C1-set"/>
    <property type="match status" value="1"/>
</dbReference>
<reference evidence="11" key="5">
    <citation type="submission" date="2025-09" db="UniProtKB">
        <authorList>
            <consortium name="Ensembl"/>
        </authorList>
    </citation>
    <scope>IDENTIFICATION</scope>
</reference>
<feature type="transmembrane region" description="Helical" evidence="8">
    <location>
        <begin position="190"/>
        <end position="211"/>
    </location>
</feature>
<dbReference type="GO" id="GO:0002250">
    <property type="term" value="P:adaptive immune response"/>
    <property type="evidence" value="ECO:0007669"/>
    <property type="project" value="UniProtKB-KW"/>
</dbReference>
<dbReference type="InterPro" id="IPR007110">
    <property type="entry name" value="Ig-like_dom"/>
</dbReference>
<reference evidence="12" key="1">
    <citation type="journal article" date="2006" name="Science">
        <title>Ancient noncoding elements conserved in the human genome.</title>
        <authorList>
            <person name="Venkatesh B."/>
            <person name="Kirkness E.F."/>
            <person name="Loh Y.H."/>
            <person name="Halpern A.L."/>
            <person name="Lee A.P."/>
            <person name="Johnson J."/>
            <person name="Dandona N."/>
            <person name="Viswanathan L.D."/>
            <person name="Tay A."/>
            <person name="Venter J.C."/>
            <person name="Strausberg R.L."/>
            <person name="Brenner S."/>
        </authorList>
    </citation>
    <scope>NUCLEOTIDE SEQUENCE [LARGE SCALE GENOMIC DNA]</scope>
</reference>
<reference evidence="11" key="4">
    <citation type="submission" date="2025-08" db="UniProtKB">
        <authorList>
            <consortium name="Ensembl"/>
        </authorList>
    </citation>
    <scope>IDENTIFICATION</scope>
</reference>
<feature type="domain" description="Ig-like" evidence="10">
    <location>
        <begin position="61"/>
        <end position="167"/>
    </location>
</feature>
<evidence type="ECO:0000256" key="6">
    <source>
        <dbReference type="ARBA" id="ARBA00023180"/>
    </source>
</evidence>
<evidence type="ECO:0000256" key="8">
    <source>
        <dbReference type="SAM" id="Phobius"/>
    </source>
</evidence>
<accession>A0A4W3HDD0</accession>
<dbReference type="GO" id="GO:0005576">
    <property type="term" value="C:extracellular region"/>
    <property type="evidence" value="ECO:0007669"/>
    <property type="project" value="UniProtKB-SubCell"/>
</dbReference>
<evidence type="ECO:0000256" key="2">
    <source>
        <dbReference type="ARBA" id="ARBA00022525"/>
    </source>
</evidence>
<evidence type="ECO:0000256" key="3">
    <source>
        <dbReference type="ARBA" id="ARBA00022859"/>
    </source>
</evidence>
<evidence type="ECO:0000256" key="4">
    <source>
        <dbReference type="ARBA" id="ARBA00023130"/>
    </source>
</evidence>
<evidence type="ECO:0000313" key="11">
    <source>
        <dbReference type="Ensembl" id="ENSCMIP00000013881.1"/>
    </source>
</evidence>
<dbReference type="Proteomes" id="UP000314986">
    <property type="component" value="Unassembled WGS sequence"/>
</dbReference>
<dbReference type="GeneTree" id="ENSGT01030000234920"/>
<reference evidence="12" key="2">
    <citation type="journal article" date="2007" name="PLoS Biol.">
        <title>Survey sequencing and comparative analysis of the elephant shark (Callorhinchus milii) genome.</title>
        <authorList>
            <person name="Venkatesh B."/>
            <person name="Kirkness E.F."/>
            <person name="Loh Y.H."/>
            <person name="Halpern A.L."/>
            <person name="Lee A.P."/>
            <person name="Johnson J."/>
            <person name="Dandona N."/>
            <person name="Viswanathan L.D."/>
            <person name="Tay A."/>
            <person name="Venter J.C."/>
            <person name="Strausberg R.L."/>
            <person name="Brenner S."/>
        </authorList>
    </citation>
    <scope>NUCLEOTIDE SEQUENCE [LARGE SCALE GENOMIC DNA]</scope>
</reference>
<comment type="subcellular location">
    <subcellularLocation>
        <location evidence="1">Secreted</location>
    </subcellularLocation>
</comment>
<dbReference type="PROSITE" id="PS50835">
    <property type="entry name" value="IG_LIKE"/>
    <property type="match status" value="1"/>
</dbReference>
<protein>
    <recommendedName>
        <fullName evidence="10">Ig-like domain-containing protein</fullName>
    </recommendedName>
</protein>
<keyword evidence="2" id="KW-0964">Secreted</keyword>
<feature type="signal peptide" evidence="9">
    <location>
        <begin position="1"/>
        <end position="19"/>
    </location>
</feature>
<dbReference type="InterPro" id="IPR003597">
    <property type="entry name" value="Ig_C1-set"/>
</dbReference>
<keyword evidence="12" id="KW-1185">Reference proteome</keyword>
<keyword evidence="8" id="KW-1133">Transmembrane helix</keyword>
<dbReference type="Ensembl" id="ENSCMIT00000014184.1">
    <property type="protein sequence ID" value="ENSCMIP00000013881.1"/>
    <property type="gene ID" value="ENSCMIG00000006929.1"/>
</dbReference>
<organism evidence="11 12">
    <name type="scientific">Callorhinchus milii</name>
    <name type="common">Ghost shark</name>
    <dbReference type="NCBI Taxonomy" id="7868"/>
    <lineage>
        <taxon>Eukaryota</taxon>
        <taxon>Metazoa</taxon>
        <taxon>Chordata</taxon>
        <taxon>Craniata</taxon>
        <taxon>Vertebrata</taxon>
        <taxon>Chondrichthyes</taxon>
        <taxon>Holocephali</taxon>
        <taxon>Chimaeriformes</taxon>
        <taxon>Callorhinchidae</taxon>
        <taxon>Callorhinchus</taxon>
    </lineage>
</organism>
<evidence type="ECO:0000256" key="1">
    <source>
        <dbReference type="ARBA" id="ARBA00004613"/>
    </source>
</evidence>
<dbReference type="AlphaFoldDB" id="A0A4W3HDD0"/>
<dbReference type="InterPro" id="IPR036179">
    <property type="entry name" value="Ig-like_dom_sf"/>
</dbReference>